<gene>
    <name evidence="2" type="ORF">K1Y79_22405</name>
</gene>
<evidence type="ECO:0000313" key="3">
    <source>
        <dbReference type="Proteomes" id="UP000812961"/>
    </source>
</evidence>
<keyword evidence="1" id="KW-0472">Membrane</keyword>
<accession>A0ABS7GIF7</accession>
<evidence type="ECO:0000256" key="1">
    <source>
        <dbReference type="SAM" id="Phobius"/>
    </source>
</evidence>
<dbReference type="Proteomes" id="UP000812961">
    <property type="component" value="Unassembled WGS sequence"/>
</dbReference>
<evidence type="ECO:0008006" key="4">
    <source>
        <dbReference type="Google" id="ProtNLM"/>
    </source>
</evidence>
<proteinExistence type="predicted"/>
<reference evidence="2 3" key="1">
    <citation type="submission" date="2021-08" db="EMBL/GenBank/DDBJ databases">
        <title>The genome sequence of Chitinophaga sp. B61.</title>
        <authorList>
            <person name="Zhang X."/>
        </authorList>
    </citation>
    <scope>NUCLEOTIDE SEQUENCE [LARGE SCALE GENOMIC DNA]</scope>
    <source>
        <strain evidence="2 3">B61</strain>
    </source>
</reference>
<name>A0ABS7GIF7_9BACT</name>
<dbReference type="EMBL" id="JAICCF010000004">
    <property type="protein sequence ID" value="MBW8687106.1"/>
    <property type="molecule type" value="Genomic_DNA"/>
</dbReference>
<keyword evidence="3" id="KW-1185">Reference proteome</keyword>
<keyword evidence="1" id="KW-0812">Transmembrane</keyword>
<sequence length="179" mass="19702">MPIVDTTSIPLNITRYLLILLLCGTCMLLTVISLRINGAPDFPTALIYLKNTLAISAFVLLALAAVMIIAVMLRRSGGLTISEEGVTDNSNIAITGLIRWNEIAGVETRKVFHSTFLAIKLNNPEAFITRQNNPIKRLLLRQNIVRFGTPVFISASNIKADPYELLDLLTVKSPGKRLL</sequence>
<dbReference type="InterPro" id="IPR048136">
    <property type="entry name" value="STM3941-like"/>
</dbReference>
<feature type="transmembrane region" description="Helical" evidence="1">
    <location>
        <begin position="16"/>
        <end position="34"/>
    </location>
</feature>
<feature type="transmembrane region" description="Helical" evidence="1">
    <location>
        <begin position="54"/>
        <end position="73"/>
    </location>
</feature>
<comment type="caution">
    <text evidence="2">The sequence shown here is derived from an EMBL/GenBank/DDBJ whole genome shotgun (WGS) entry which is preliminary data.</text>
</comment>
<dbReference type="RefSeq" id="WP_220252432.1">
    <property type="nucleotide sequence ID" value="NZ_JAICCF010000004.1"/>
</dbReference>
<protein>
    <recommendedName>
        <fullName evidence="4">PH domain-containing protein</fullName>
    </recommendedName>
</protein>
<dbReference type="NCBIfam" id="NF041635">
    <property type="entry name" value="STM3941_fam"/>
    <property type="match status" value="1"/>
</dbReference>
<organism evidence="2 3">
    <name type="scientific">Chitinophaga rhizophila</name>
    <dbReference type="NCBI Taxonomy" id="2866212"/>
    <lineage>
        <taxon>Bacteria</taxon>
        <taxon>Pseudomonadati</taxon>
        <taxon>Bacteroidota</taxon>
        <taxon>Chitinophagia</taxon>
        <taxon>Chitinophagales</taxon>
        <taxon>Chitinophagaceae</taxon>
        <taxon>Chitinophaga</taxon>
    </lineage>
</organism>
<evidence type="ECO:0000313" key="2">
    <source>
        <dbReference type="EMBL" id="MBW8687106.1"/>
    </source>
</evidence>
<keyword evidence="1" id="KW-1133">Transmembrane helix</keyword>